<dbReference type="PANTHER" id="PTHR38431">
    <property type="entry name" value="BLL2305 PROTEIN"/>
    <property type="match status" value="1"/>
</dbReference>
<evidence type="ECO:0000313" key="4">
    <source>
        <dbReference type="Proteomes" id="UP000430519"/>
    </source>
</evidence>
<evidence type="ECO:0000256" key="1">
    <source>
        <dbReference type="SAM" id="MobiDB-lite"/>
    </source>
</evidence>
<evidence type="ECO:0000313" key="3">
    <source>
        <dbReference type="EMBL" id="MXV21019.1"/>
    </source>
</evidence>
<dbReference type="Proteomes" id="UP000430519">
    <property type="component" value="Unassembled WGS sequence"/>
</dbReference>
<feature type="domain" description="PBP" evidence="2">
    <location>
        <begin position="1"/>
        <end position="54"/>
    </location>
</feature>
<dbReference type="EMBL" id="WVHK01000068">
    <property type="protein sequence ID" value="MXV21019.1"/>
    <property type="molecule type" value="Genomic_DNA"/>
</dbReference>
<organism evidence="3 4">
    <name type="scientific">Deinococcus xianganensis</name>
    <dbReference type="NCBI Taxonomy" id="1507289"/>
    <lineage>
        <taxon>Bacteria</taxon>
        <taxon>Thermotogati</taxon>
        <taxon>Deinococcota</taxon>
        <taxon>Deinococci</taxon>
        <taxon>Deinococcales</taxon>
        <taxon>Deinococcaceae</taxon>
        <taxon>Deinococcus</taxon>
    </lineage>
</organism>
<evidence type="ECO:0000259" key="2">
    <source>
        <dbReference type="Pfam" id="PF12727"/>
    </source>
</evidence>
<protein>
    <recommendedName>
        <fullName evidence="2">PBP domain-containing protein</fullName>
    </recommendedName>
</protein>
<proteinExistence type="predicted"/>
<comment type="caution">
    <text evidence="3">The sequence shown here is derived from an EMBL/GenBank/DDBJ whole genome shotgun (WGS) entry which is preliminary data.</text>
</comment>
<dbReference type="Pfam" id="PF12727">
    <property type="entry name" value="PBP_like"/>
    <property type="match status" value="1"/>
</dbReference>
<accession>A0A6I4YF79</accession>
<feature type="region of interest" description="Disordered" evidence="1">
    <location>
        <begin position="1"/>
        <end position="20"/>
    </location>
</feature>
<dbReference type="PANTHER" id="PTHR38431:SF1">
    <property type="entry name" value="BLL2305 PROTEIN"/>
    <property type="match status" value="1"/>
</dbReference>
<dbReference type="RefSeq" id="WP_202409152.1">
    <property type="nucleotide sequence ID" value="NZ_WVHK01000068.1"/>
</dbReference>
<dbReference type="AlphaFoldDB" id="A0A6I4YF79"/>
<dbReference type="InterPro" id="IPR024370">
    <property type="entry name" value="PBP_domain"/>
</dbReference>
<gene>
    <name evidence="3" type="ORF">GLX28_15415</name>
</gene>
<keyword evidence="4" id="KW-1185">Reference proteome</keyword>
<reference evidence="3 4" key="1">
    <citation type="submission" date="2019-11" db="EMBL/GenBank/DDBJ databases">
        <title>Genome sequence of Deinococcus xianganensis Y35, AI-2 producing algicidal bacterium, isolated from lake water.</title>
        <authorList>
            <person name="Li Y."/>
        </authorList>
    </citation>
    <scope>NUCLEOTIDE SEQUENCE [LARGE SCALE GENOMIC DNA]</scope>
    <source>
        <strain evidence="3 4">Y35</strain>
    </source>
</reference>
<sequence>AALVARGEADVAPGPRSAAGAHGLPFIPLVVEAFDLAIPERHLAHPGVQALIAAAGSAAFQADLRSLGGYDPADPLPPLESPC</sequence>
<feature type="non-terminal residue" evidence="3">
    <location>
        <position position="1"/>
    </location>
</feature>
<name>A0A6I4YF79_9DEIO</name>